<sequence>MASSLGLELELSDDQIHILKLSYLSNNGLEPKQALAELSHLDLLGIQNCINDLLSKGLIRAFQMDNTMLFKGVPKDEFAKVSKMTAEEYIVYQLIEESANQGIWIKTIKMKTGLHDTTVDKCIKSLVLKNLIKQISSVKSATQKRYMLFDLQASEEITGGPWYHDNKVDEQFVKLLYDNCFKIIARRSFPLDSKTATGTDSCYGTSHVEYSSASYVHSVITRMQLSNEKLTVEDITAILNLLVYDGKAVQLVGGKVYHPRRIKSDEDFNDEYTLYKAVTSSLDDDGSFTLDPLMEIPCSGCGPSHLCYPEKDLEPAAQDLLRAWNKA</sequence>
<proteinExistence type="predicted"/>
<protein>
    <submittedName>
        <fullName evidence="1">34-kDa subunit of RNA polymerase III (C)</fullName>
    </submittedName>
</protein>
<evidence type="ECO:0000313" key="2">
    <source>
        <dbReference type="Proteomes" id="UP001165960"/>
    </source>
</evidence>
<accession>A0ACC2RJM2</accession>
<reference evidence="1" key="1">
    <citation type="submission" date="2022-04" db="EMBL/GenBank/DDBJ databases">
        <title>Genome of the entomopathogenic fungus Entomophthora muscae.</title>
        <authorList>
            <person name="Elya C."/>
            <person name="Lovett B.R."/>
            <person name="Lee E."/>
            <person name="Macias A.M."/>
            <person name="Hajek A.E."/>
            <person name="De Bivort B.L."/>
            <person name="Kasson M.T."/>
            <person name="De Fine Licht H.H."/>
            <person name="Stajich J.E."/>
        </authorList>
    </citation>
    <scope>NUCLEOTIDE SEQUENCE</scope>
    <source>
        <strain evidence="1">Berkeley</strain>
    </source>
</reference>
<name>A0ACC2RJM2_9FUNG</name>
<evidence type="ECO:0000313" key="1">
    <source>
        <dbReference type="EMBL" id="KAJ9050240.1"/>
    </source>
</evidence>
<gene>
    <name evidence="1" type="primary">RPC34_1</name>
    <name evidence="1" type="ORF">DSO57_1016219</name>
</gene>
<organism evidence="1 2">
    <name type="scientific">Entomophthora muscae</name>
    <dbReference type="NCBI Taxonomy" id="34485"/>
    <lineage>
        <taxon>Eukaryota</taxon>
        <taxon>Fungi</taxon>
        <taxon>Fungi incertae sedis</taxon>
        <taxon>Zoopagomycota</taxon>
        <taxon>Entomophthoromycotina</taxon>
        <taxon>Entomophthoromycetes</taxon>
        <taxon>Entomophthorales</taxon>
        <taxon>Entomophthoraceae</taxon>
        <taxon>Entomophthora</taxon>
    </lineage>
</organism>
<dbReference type="EMBL" id="QTSX02007165">
    <property type="protein sequence ID" value="KAJ9050240.1"/>
    <property type="molecule type" value="Genomic_DNA"/>
</dbReference>
<comment type="caution">
    <text evidence="1">The sequence shown here is derived from an EMBL/GenBank/DDBJ whole genome shotgun (WGS) entry which is preliminary data.</text>
</comment>
<keyword evidence="2" id="KW-1185">Reference proteome</keyword>
<dbReference type="Proteomes" id="UP001165960">
    <property type="component" value="Unassembled WGS sequence"/>
</dbReference>